<dbReference type="RefSeq" id="WP_240854930.1">
    <property type="nucleotide sequence ID" value="NZ_MXMT01000038.1"/>
</dbReference>
<feature type="region of interest" description="Disordered" evidence="1">
    <location>
        <begin position="1"/>
        <end position="24"/>
    </location>
</feature>
<dbReference type="NCBIfam" id="TIGR03761">
    <property type="entry name" value="ICE_PFL4669"/>
    <property type="match status" value="1"/>
</dbReference>
<evidence type="ECO:0000313" key="2">
    <source>
        <dbReference type="EMBL" id="EAM8419258.1"/>
    </source>
</evidence>
<gene>
    <name evidence="2" type="ORF">AC527_18740</name>
    <name evidence="3" type="ORF">GCB20_17685</name>
</gene>
<proteinExistence type="predicted"/>
<name>A0A5T2WLF9_SALER</name>
<feature type="compositionally biased region" description="Basic and acidic residues" evidence="1">
    <location>
        <begin position="252"/>
        <end position="269"/>
    </location>
</feature>
<reference evidence="3" key="2">
    <citation type="submission" date="2019-10" db="EMBL/GenBank/DDBJ databases">
        <authorList>
            <consortium name="PulseNet: The National Subtyping Network for Foodborne Disease Surveillance"/>
            <person name="Tarr C.L."/>
            <person name="Trees E."/>
            <person name="Katz L.S."/>
            <person name="Carleton-Romer H.A."/>
            <person name="Stroika S."/>
            <person name="Kucerova Z."/>
            <person name="Roache K.F."/>
            <person name="Sabol A.L."/>
            <person name="Besser J."/>
            <person name="Gerner-Smidt P."/>
        </authorList>
    </citation>
    <scope>NUCLEOTIDE SEQUENCE</scope>
    <source>
        <strain evidence="3">PNUSAS108628</strain>
    </source>
</reference>
<dbReference type="InterPro" id="IPR014996">
    <property type="entry name" value="AcaB"/>
</dbReference>
<feature type="compositionally biased region" description="Basic and acidic residues" evidence="1">
    <location>
        <begin position="1"/>
        <end position="23"/>
    </location>
</feature>
<organism evidence="2">
    <name type="scientific">Salmonella enterica</name>
    <name type="common">Salmonella choleraesuis</name>
    <dbReference type="NCBI Taxonomy" id="28901"/>
    <lineage>
        <taxon>Bacteria</taxon>
        <taxon>Pseudomonadati</taxon>
        <taxon>Pseudomonadota</taxon>
        <taxon>Gammaproteobacteria</taxon>
        <taxon>Enterobacterales</taxon>
        <taxon>Enterobacteriaceae</taxon>
        <taxon>Salmonella</taxon>
    </lineage>
</organism>
<dbReference type="AlphaFoldDB" id="A0A5T2WLF9"/>
<reference evidence="2" key="1">
    <citation type="submission" date="2018-08" db="EMBL/GenBank/DDBJ databases">
        <authorList>
            <consortium name="GenomeTrakr network: Whole genome sequencing for foodborne pathogen traceback"/>
        </authorList>
    </citation>
    <scope>NUCLEOTIDE SEQUENCE</scope>
    <source>
        <strain evidence="2">FDA00009177</strain>
    </source>
</reference>
<dbReference type="EMBL" id="AACWFO010000009">
    <property type="protein sequence ID" value="EAM8419258.1"/>
    <property type="molecule type" value="Genomic_DNA"/>
</dbReference>
<comment type="caution">
    <text evidence="2">The sequence shown here is derived from an EMBL/GenBank/DDBJ whole genome shotgun (WGS) entry which is preliminary data.</text>
</comment>
<evidence type="ECO:0000256" key="1">
    <source>
        <dbReference type="SAM" id="MobiDB-lite"/>
    </source>
</evidence>
<dbReference type="Pfam" id="PF08900">
    <property type="entry name" value="AcaB"/>
    <property type="match status" value="1"/>
</dbReference>
<evidence type="ECO:0000313" key="3">
    <source>
        <dbReference type="EMBL" id="EDF8920774.1"/>
    </source>
</evidence>
<sequence>MNENERAVTSVDKTKHLTERPRSEAGVLHSEMNIELHTRYAILLWEGQETEKKEKGRTVRHRRIIGMPFFLHLVGVINGDSYRDNPFADQTMLMLEDEFSRGIEAINGLIKQLDRILQDIPARISLTEVLSVSPVNISVFSRTPVGYRCVWLLVGFDQLALKAFQAYHYGLISRSRRDDFLNQGSRFIRRAYGRALGYRSLPVTRRDVFEKTAVFLDAVKRFGDVEPAVMLGTKRSSFSPPVNRRSIDSLKRGYFEDEKQPEEAVEKVPDNNGSSEYGGAQVLSPLQAEEVLVPDDGKGVQTGDTGIDNDVDIHIDDLSALLPPPVDTEPE</sequence>
<dbReference type="EMBL" id="AAMCFY010000074">
    <property type="protein sequence ID" value="EDF8920774.1"/>
    <property type="molecule type" value="Genomic_DNA"/>
</dbReference>
<accession>A0A5T2WLF9</accession>
<protein>
    <submittedName>
        <fullName evidence="2">TIGR03761 family integrating conjugative element protein</fullName>
    </submittedName>
</protein>
<feature type="region of interest" description="Disordered" evidence="1">
    <location>
        <begin position="252"/>
        <end position="310"/>
    </location>
</feature>